<organism evidence="1">
    <name type="scientific">Schistocephalus solidus</name>
    <name type="common">Tapeworm</name>
    <dbReference type="NCBI Taxonomy" id="70667"/>
    <lineage>
        <taxon>Eukaryota</taxon>
        <taxon>Metazoa</taxon>
        <taxon>Spiralia</taxon>
        <taxon>Lophotrochozoa</taxon>
        <taxon>Platyhelminthes</taxon>
        <taxon>Cestoda</taxon>
        <taxon>Eucestoda</taxon>
        <taxon>Diphyllobothriidea</taxon>
        <taxon>Diphyllobothriidae</taxon>
        <taxon>Schistocephalus</taxon>
    </lineage>
</organism>
<dbReference type="AlphaFoldDB" id="A0A0X3PLL2"/>
<dbReference type="EMBL" id="GEEE01010414">
    <property type="protein sequence ID" value="JAP52811.1"/>
    <property type="molecule type" value="Transcribed_RNA"/>
</dbReference>
<gene>
    <name evidence="1" type="ORF">TR99185</name>
</gene>
<sequence length="153" mass="17386">PLCLEAHCRFLPAAAQRLVVEQAEQYCWQRQGRLGMAILDLLAVISRSYPTPVGAPSMRKRPVPVNRYKQNRCLPSVDLAMRMLIFTFHIPLLINSLSRLVALYYIPGLIERNDMYDAIMNTLDTKLQQKSQTTGRLNLSVAVFIEVKPTLSL</sequence>
<reference evidence="1" key="1">
    <citation type="submission" date="2016-01" db="EMBL/GenBank/DDBJ databases">
        <title>Reference transcriptome for the parasite Schistocephalus solidus: insights into the molecular evolution of parasitism.</title>
        <authorList>
            <person name="Hebert F.O."/>
            <person name="Grambauer S."/>
            <person name="Barber I."/>
            <person name="Landry C.R."/>
            <person name="Aubin-Horth N."/>
        </authorList>
    </citation>
    <scope>NUCLEOTIDE SEQUENCE</scope>
</reference>
<evidence type="ECO:0000313" key="1">
    <source>
        <dbReference type="EMBL" id="JAP52811.1"/>
    </source>
</evidence>
<feature type="non-terminal residue" evidence="1">
    <location>
        <position position="1"/>
    </location>
</feature>
<proteinExistence type="predicted"/>
<accession>A0A0X3PLL2</accession>
<name>A0A0X3PLL2_SCHSO</name>
<protein>
    <submittedName>
        <fullName evidence="1">Uncharacterized protein</fullName>
    </submittedName>
</protein>